<comment type="caution">
    <text evidence="1">The sequence shown here is derived from an EMBL/GenBank/DDBJ whole genome shotgun (WGS) entry which is preliminary data.</text>
</comment>
<dbReference type="PANTHER" id="PTHR36154:SF1">
    <property type="entry name" value="DNA-BINDING TRANSCRIPTIONAL ACTIVATOR ALPA"/>
    <property type="match status" value="1"/>
</dbReference>
<organism evidence="1 2">
    <name type="scientific">Thalassolituus maritimus</name>
    <dbReference type="NCBI Taxonomy" id="484498"/>
    <lineage>
        <taxon>Bacteria</taxon>
        <taxon>Pseudomonadati</taxon>
        <taxon>Pseudomonadota</taxon>
        <taxon>Gammaproteobacteria</taxon>
        <taxon>Oceanospirillales</taxon>
        <taxon>Oceanospirillaceae</taxon>
        <taxon>Thalassolituus</taxon>
    </lineage>
</organism>
<reference evidence="1 2" key="1">
    <citation type="submission" date="2024-04" db="EMBL/GenBank/DDBJ databases">
        <title>Draft genome sequence of Thalassolituus maritimus NBRC 116585.</title>
        <authorList>
            <person name="Miyakawa T."/>
            <person name="Kusuya Y."/>
            <person name="Miura T."/>
        </authorList>
    </citation>
    <scope>NUCLEOTIDE SEQUENCE [LARGE SCALE GENOMIC DNA]</scope>
    <source>
        <strain evidence="1 2">5NW40-0001</strain>
    </source>
</reference>
<dbReference type="EMBL" id="BAABWH010000006">
    <property type="protein sequence ID" value="GAA6146263.1"/>
    <property type="molecule type" value="Genomic_DNA"/>
</dbReference>
<protein>
    <submittedName>
        <fullName evidence="1">AlpA family transcriptional regulator</fullName>
    </submittedName>
</protein>
<dbReference type="PANTHER" id="PTHR36154">
    <property type="entry name" value="DNA-BINDING TRANSCRIPTIONAL ACTIVATOR ALPA"/>
    <property type="match status" value="1"/>
</dbReference>
<dbReference type="Gene3D" id="1.10.238.160">
    <property type="match status" value="1"/>
</dbReference>
<dbReference type="RefSeq" id="WP_353295474.1">
    <property type="nucleotide sequence ID" value="NZ_BAABWH010000006.1"/>
</dbReference>
<keyword evidence="2" id="KW-1185">Reference proteome</keyword>
<evidence type="ECO:0000313" key="2">
    <source>
        <dbReference type="Proteomes" id="UP001481413"/>
    </source>
</evidence>
<name>A0ABQ0A1I9_9GAMM</name>
<dbReference type="InterPro" id="IPR010260">
    <property type="entry name" value="AlpA"/>
</dbReference>
<gene>
    <name evidence="1" type="ORF">NBRC116585_23810</name>
</gene>
<sequence>MRIIRLSEVMNRTGLGRSTIYKLMSEELFPRSVELMPRTVGWVETEVEEWILERIARRDG</sequence>
<dbReference type="Proteomes" id="UP001481413">
    <property type="component" value="Unassembled WGS sequence"/>
</dbReference>
<dbReference type="Pfam" id="PF05930">
    <property type="entry name" value="Phage_AlpA"/>
    <property type="match status" value="1"/>
</dbReference>
<accession>A0ABQ0A1I9</accession>
<evidence type="ECO:0000313" key="1">
    <source>
        <dbReference type="EMBL" id="GAA6146263.1"/>
    </source>
</evidence>
<dbReference type="InterPro" id="IPR052931">
    <property type="entry name" value="Prophage_regulatory_activator"/>
</dbReference>
<proteinExistence type="predicted"/>